<protein>
    <submittedName>
        <fullName evidence="1">Uncharacterized protein</fullName>
    </submittedName>
</protein>
<evidence type="ECO:0000313" key="1">
    <source>
        <dbReference type="EMBL" id="EAU55996.1"/>
    </source>
</evidence>
<dbReference type="AlphaFoldDB" id="Q0F3E5"/>
<organism evidence="1 2">
    <name type="scientific">Mariprofundus ferrooxydans PV-1</name>
    <dbReference type="NCBI Taxonomy" id="314345"/>
    <lineage>
        <taxon>Bacteria</taxon>
        <taxon>Pseudomonadati</taxon>
        <taxon>Pseudomonadota</taxon>
        <taxon>Candidatius Mariprofundia</taxon>
        <taxon>Mariprofundales</taxon>
        <taxon>Mariprofundaceae</taxon>
        <taxon>Mariprofundus</taxon>
    </lineage>
</organism>
<keyword evidence="2" id="KW-1185">Reference proteome</keyword>
<name>Q0F3E5_9PROT</name>
<accession>Q0F3E5</accession>
<sequence>MPKLKPGEIAPGVAAISQKKQASVRNLLKVLQKALSTPKDTPQTTLDAMSGYRALCKWKDTDLGITPMSEATLRKYIKKFYKGGLPSFEKDRQKILIRSVSAIAKPGTRDAYKQTCKNVHDEDQVITNHILQFSNQYLDLLEKTSEISRSHKFLQDTLKAHTLAYPSAFRGLRVITDE</sequence>
<dbReference type="RefSeq" id="WP_009851142.1">
    <property type="nucleotide sequence ID" value="NZ_DS022295.1"/>
</dbReference>
<gene>
    <name evidence="1" type="ORF">SPV1_04228</name>
</gene>
<dbReference type="InParanoid" id="Q0F3E5"/>
<comment type="caution">
    <text evidence="1">The sequence shown here is derived from an EMBL/GenBank/DDBJ whole genome shotgun (WGS) entry which is preliminary data.</text>
</comment>
<reference evidence="1 2" key="1">
    <citation type="submission" date="2006-09" db="EMBL/GenBank/DDBJ databases">
        <authorList>
            <person name="Emerson D."/>
            <person name="Ferriera S."/>
            <person name="Johnson J."/>
            <person name="Kravitz S."/>
            <person name="Halpern A."/>
            <person name="Remington K."/>
            <person name="Beeson K."/>
            <person name="Tran B."/>
            <person name="Rogers Y.-H."/>
            <person name="Friedman R."/>
            <person name="Venter J.C."/>
        </authorList>
    </citation>
    <scope>NUCLEOTIDE SEQUENCE [LARGE SCALE GENOMIC DNA]</scope>
    <source>
        <strain evidence="1 2">PV-1</strain>
    </source>
</reference>
<dbReference type="STRING" id="314344.AL013_04320"/>
<dbReference type="HOGENOM" id="CLU_1508866_0_0_0"/>
<evidence type="ECO:0000313" key="2">
    <source>
        <dbReference type="Proteomes" id="UP000005297"/>
    </source>
</evidence>
<dbReference type="EMBL" id="AATS01000001">
    <property type="protein sequence ID" value="EAU55996.1"/>
    <property type="molecule type" value="Genomic_DNA"/>
</dbReference>
<proteinExistence type="predicted"/>
<dbReference type="Proteomes" id="UP000005297">
    <property type="component" value="Unassembled WGS sequence"/>
</dbReference>